<dbReference type="InterPro" id="IPR046341">
    <property type="entry name" value="SET_dom_sf"/>
</dbReference>
<evidence type="ECO:0000256" key="1">
    <source>
        <dbReference type="SAM" id="MobiDB-lite"/>
    </source>
</evidence>
<name>A0ABR2IWQ0_9PEZI</name>
<dbReference type="SMART" id="SM00317">
    <property type="entry name" value="SET"/>
    <property type="match status" value="1"/>
</dbReference>
<dbReference type="CDD" id="cd20071">
    <property type="entry name" value="SET_SMYD"/>
    <property type="match status" value="1"/>
</dbReference>
<feature type="compositionally biased region" description="Low complexity" evidence="1">
    <location>
        <begin position="30"/>
        <end position="49"/>
    </location>
</feature>
<feature type="region of interest" description="Disordered" evidence="1">
    <location>
        <begin position="1"/>
        <end position="66"/>
    </location>
</feature>
<keyword evidence="4" id="KW-1185">Reference proteome</keyword>
<dbReference type="PANTHER" id="PTHR47332:SF4">
    <property type="entry name" value="SET DOMAIN-CONTAINING PROTEIN 5"/>
    <property type="match status" value="1"/>
</dbReference>
<reference evidence="3 4" key="1">
    <citation type="journal article" date="2024" name="IMA Fungus">
        <title>Apiospora arundinis, a panoply of carbohydrate-active enzymes and secondary metabolites.</title>
        <authorList>
            <person name="Sorensen T."/>
            <person name="Petersen C."/>
            <person name="Muurmann A.T."/>
            <person name="Christiansen J.V."/>
            <person name="Brundto M.L."/>
            <person name="Overgaard C.K."/>
            <person name="Boysen A.T."/>
            <person name="Wollenberg R.D."/>
            <person name="Larsen T.O."/>
            <person name="Sorensen J.L."/>
            <person name="Nielsen K.L."/>
            <person name="Sondergaard T.E."/>
        </authorList>
    </citation>
    <scope>NUCLEOTIDE SEQUENCE [LARGE SCALE GENOMIC DNA]</scope>
    <source>
        <strain evidence="3 4">AAU 773</strain>
    </source>
</reference>
<dbReference type="Pfam" id="PF00856">
    <property type="entry name" value="SET"/>
    <property type="match status" value="1"/>
</dbReference>
<dbReference type="Proteomes" id="UP001390339">
    <property type="component" value="Unassembled WGS sequence"/>
</dbReference>
<protein>
    <submittedName>
        <fullName evidence="3">SET domain-containing protein</fullName>
    </submittedName>
</protein>
<dbReference type="EMBL" id="JAPCWZ010000004">
    <property type="protein sequence ID" value="KAK8869067.1"/>
    <property type="molecule type" value="Genomic_DNA"/>
</dbReference>
<dbReference type="PROSITE" id="PS50280">
    <property type="entry name" value="SET"/>
    <property type="match status" value="1"/>
</dbReference>
<dbReference type="Gene3D" id="2.170.270.10">
    <property type="entry name" value="SET domain"/>
    <property type="match status" value="1"/>
</dbReference>
<feature type="compositionally biased region" description="Polar residues" evidence="1">
    <location>
        <begin position="10"/>
        <end position="24"/>
    </location>
</feature>
<evidence type="ECO:0000259" key="2">
    <source>
        <dbReference type="PROSITE" id="PS50280"/>
    </source>
</evidence>
<dbReference type="InterPro" id="IPR053185">
    <property type="entry name" value="SET_domain_protein"/>
</dbReference>
<gene>
    <name evidence="3" type="ORF">PGQ11_007645</name>
</gene>
<dbReference type="PANTHER" id="PTHR47332">
    <property type="entry name" value="SET DOMAIN-CONTAINING PROTEIN 5"/>
    <property type="match status" value="1"/>
</dbReference>
<comment type="caution">
    <text evidence="3">The sequence shown here is derived from an EMBL/GenBank/DDBJ whole genome shotgun (WGS) entry which is preliminary data.</text>
</comment>
<feature type="domain" description="SET" evidence="2">
    <location>
        <begin position="72"/>
        <end position="264"/>
    </location>
</feature>
<dbReference type="InterPro" id="IPR001214">
    <property type="entry name" value="SET_dom"/>
</dbReference>
<evidence type="ECO:0000313" key="4">
    <source>
        <dbReference type="Proteomes" id="UP001390339"/>
    </source>
</evidence>
<organism evidence="3 4">
    <name type="scientific">Apiospora arundinis</name>
    <dbReference type="NCBI Taxonomy" id="335852"/>
    <lineage>
        <taxon>Eukaryota</taxon>
        <taxon>Fungi</taxon>
        <taxon>Dikarya</taxon>
        <taxon>Ascomycota</taxon>
        <taxon>Pezizomycotina</taxon>
        <taxon>Sordariomycetes</taxon>
        <taxon>Xylariomycetidae</taxon>
        <taxon>Amphisphaeriales</taxon>
        <taxon>Apiosporaceae</taxon>
        <taxon>Apiospora</taxon>
    </lineage>
</organism>
<accession>A0ABR2IWQ0</accession>
<proteinExistence type="predicted"/>
<sequence length="313" mass="34198">MDAPSLQPGLDTTSRQAKTPTTPASGVLLTKKLSSSLSRSNSNSSTASQRARRRQPPRPGHVIRDGMIGSFCPVEVRDAPDGTGKGLFATQDVAKYALLFAEEPLLYAPKGGDRVGNHQARKFLEALDQLSPRRCADFMSLYCSPTQLDAVYSDVPSISERMRNWYAQVKHLSGPALYEAVTAGMRALAIYRTNNVATLAEGEIDSDDSDDSITGGVVYEVFSRINHACDANAAFFFLGVRSHRLGVRALHDIAAGEQLFVSYIGDRSAEEKTLEERRTELEVWGFECGCKACVKEAAEIAKKKEKKKDKSTA</sequence>
<evidence type="ECO:0000313" key="3">
    <source>
        <dbReference type="EMBL" id="KAK8869067.1"/>
    </source>
</evidence>
<dbReference type="SUPFAM" id="SSF82199">
    <property type="entry name" value="SET domain"/>
    <property type="match status" value="1"/>
</dbReference>